<gene>
    <name evidence="1" type="ORF">VCHENC02_5689B</name>
</gene>
<sequence length="9" mass="963">PFGTISKLT</sequence>
<reference evidence="1 2" key="1">
    <citation type="submission" date="2012-10" db="EMBL/GenBank/DDBJ databases">
        <title>Genome sequence of Vibrio Cholerae HENC-02.</title>
        <authorList>
            <person name="Eppinger M."/>
            <person name="Hasan N.A."/>
            <person name="Sengamalay N."/>
            <person name="Hine E."/>
            <person name="Su Q."/>
            <person name="Daugherty S.C."/>
            <person name="Young S."/>
            <person name="Sadzewicz L."/>
            <person name="Tallon L."/>
            <person name="Cebula T.A."/>
            <person name="Ravel J."/>
            <person name="Colwell R.R."/>
        </authorList>
    </citation>
    <scope>NUCLEOTIDE SEQUENCE [LARGE SCALE GENOMIC DNA]</scope>
    <source>
        <strain evidence="1 2">HENC-02</strain>
    </source>
</reference>
<dbReference type="Proteomes" id="UP000008367">
    <property type="component" value="Unassembled WGS sequence"/>
</dbReference>
<accession>A0A454CPU7</accession>
<protein>
    <submittedName>
        <fullName evidence="1">Uncharacterized protein</fullName>
    </submittedName>
</protein>
<evidence type="ECO:0000313" key="2">
    <source>
        <dbReference type="Proteomes" id="UP000008367"/>
    </source>
</evidence>
<organism evidence="1 2">
    <name type="scientific">Vibrio harveyi</name>
    <name type="common">Beneckea harveyi</name>
    <dbReference type="NCBI Taxonomy" id="669"/>
    <lineage>
        <taxon>Bacteria</taxon>
        <taxon>Pseudomonadati</taxon>
        <taxon>Pseudomonadota</taxon>
        <taxon>Gammaproteobacteria</taxon>
        <taxon>Vibrionales</taxon>
        <taxon>Vibrionaceae</taxon>
        <taxon>Vibrio</taxon>
    </lineage>
</organism>
<feature type="non-terminal residue" evidence="1">
    <location>
        <position position="1"/>
    </location>
</feature>
<comment type="caution">
    <text evidence="1">The sequence shown here is derived from an EMBL/GenBank/DDBJ whole genome shotgun (WGS) entry which is preliminary data.</text>
</comment>
<proteinExistence type="predicted"/>
<name>A0A454CPU7_VIBHA</name>
<dbReference type="EMBL" id="AJSR01002544">
    <property type="protein sequence ID" value="EKM28415.1"/>
    <property type="molecule type" value="Genomic_DNA"/>
</dbReference>
<evidence type="ECO:0000313" key="1">
    <source>
        <dbReference type="EMBL" id="EKM28415.1"/>
    </source>
</evidence>